<dbReference type="EMBL" id="GGEC01078967">
    <property type="protein sequence ID" value="MBX59451.1"/>
    <property type="molecule type" value="Transcribed_RNA"/>
</dbReference>
<sequence length="52" mass="6062">MLVIPTNFHYCLLNCRCIKYFSLVLQRCLLHAPLVSSIIYLYCSTSRGYSIM</sequence>
<dbReference type="AlphaFoldDB" id="A0A2P2PXJ3"/>
<proteinExistence type="predicted"/>
<evidence type="ECO:0000313" key="1">
    <source>
        <dbReference type="EMBL" id="MBX59451.1"/>
    </source>
</evidence>
<name>A0A2P2PXJ3_RHIMU</name>
<organism evidence="1">
    <name type="scientific">Rhizophora mucronata</name>
    <name type="common">Asiatic mangrove</name>
    <dbReference type="NCBI Taxonomy" id="61149"/>
    <lineage>
        <taxon>Eukaryota</taxon>
        <taxon>Viridiplantae</taxon>
        <taxon>Streptophyta</taxon>
        <taxon>Embryophyta</taxon>
        <taxon>Tracheophyta</taxon>
        <taxon>Spermatophyta</taxon>
        <taxon>Magnoliopsida</taxon>
        <taxon>eudicotyledons</taxon>
        <taxon>Gunneridae</taxon>
        <taxon>Pentapetalae</taxon>
        <taxon>rosids</taxon>
        <taxon>fabids</taxon>
        <taxon>Malpighiales</taxon>
        <taxon>Rhizophoraceae</taxon>
        <taxon>Rhizophora</taxon>
    </lineage>
</organism>
<accession>A0A2P2PXJ3</accession>
<protein>
    <submittedName>
        <fullName evidence="1">Uncharacterized protein</fullName>
    </submittedName>
</protein>
<reference evidence="1" key="1">
    <citation type="submission" date="2018-02" db="EMBL/GenBank/DDBJ databases">
        <title>Rhizophora mucronata_Transcriptome.</title>
        <authorList>
            <person name="Meera S.P."/>
            <person name="Sreeshan A."/>
            <person name="Augustine A."/>
        </authorList>
    </citation>
    <scope>NUCLEOTIDE SEQUENCE</scope>
    <source>
        <tissue evidence="1">Leaf</tissue>
    </source>
</reference>